<accession>A0ABU4RYW6</accession>
<dbReference type="RefSeq" id="WP_302720767.1">
    <property type="nucleotide sequence ID" value="NZ_JAULRU010000215.1"/>
</dbReference>
<comment type="caution">
    <text evidence="1">The sequence shown here is derived from an EMBL/GenBank/DDBJ whole genome shotgun (WGS) entry which is preliminary data.</text>
</comment>
<sequence>METLALHLRHYEPKLRDYLTQRFGSAALARQVARETLQTMQASEILQCIGNPYEYITGYALALAKRHEAGGKRHD</sequence>
<dbReference type="EMBL" id="JAXAFO010000019">
    <property type="protein sequence ID" value="MDX6850110.1"/>
    <property type="molecule type" value="Genomic_DNA"/>
</dbReference>
<reference evidence="1 2" key="1">
    <citation type="submission" date="2023-11" db="EMBL/GenBank/DDBJ databases">
        <title>Gilvimarinus fulvus sp. nov., isolated from the surface of Kelp.</title>
        <authorList>
            <person name="Sun Y.Y."/>
            <person name="Gong Y."/>
            <person name="Du Z.J."/>
        </authorList>
    </citation>
    <scope>NUCLEOTIDE SEQUENCE [LARGE SCALE GENOMIC DNA]</scope>
    <source>
        <strain evidence="1 2">SDUM040013</strain>
    </source>
</reference>
<evidence type="ECO:0000313" key="1">
    <source>
        <dbReference type="EMBL" id="MDX6850110.1"/>
    </source>
</evidence>
<organism evidence="1 2">
    <name type="scientific">Gilvimarinus gilvus</name>
    <dbReference type="NCBI Taxonomy" id="3058038"/>
    <lineage>
        <taxon>Bacteria</taxon>
        <taxon>Pseudomonadati</taxon>
        <taxon>Pseudomonadota</taxon>
        <taxon>Gammaproteobacteria</taxon>
        <taxon>Cellvibrionales</taxon>
        <taxon>Cellvibrionaceae</taxon>
        <taxon>Gilvimarinus</taxon>
    </lineage>
</organism>
<dbReference type="Proteomes" id="UP001273505">
    <property type="component" value="Unassembled WGS sequence"/>
</dbReference>
<name>A0ABU4RYW6_9GAMM</name>
<keyword evidence="2" id="KW-1185">Reference proteome</keyword>
<protein>
    <submittedName>
        <fullName evidence="1">Uncharacterized protein</fullName>
    </submittedName>
</protein>
<evidence type="ECO:0000313" key="2">
    <source>
        <dbReference type="Proteomes" id="UP001273505"/>
    </source>
</evidence>
<gene>
    <name evidence="1" type="ORF">SCD92_12120</name>
</gene>
<proteinExistence type="predicted"/>